<dbReference type="HAMAP" id="MF_00503">
    <property type="entry name" value="Ribosomal_bL9"/>
    <property type="match status" value="1"/>
</dbReference>
<dbReference type="PROSITE" id="PS00651">
    <property type="entry name" value="RIBOSOMAL_L9"/>
    <property type="match status" value="1"/>
</dbReference>
<dbReference type="SUPFAM" id="SSF55653">
    <property type="entry name" value="Ribosomal protein L9 C-domain"/>
    <property type="match status" value="1"/>
</dbReference>
<name>A0A6J4L809_9ACTN</name>
<keyword evidence="2 7" id="KW-0699">rRNA-binding</keyword>
<dbReference type="GO" id="GO:0019843">
    <property type="term" value="F:rRNA binding"/>
    <property type="evidence" value="ECO:0007669"/>
    <property type="project" value="UniProtKB-UniRule"/>
</dbReference>
<evidence type="ECO:0000256" key="6">
    <source>
        <dbReference type="ARBA" id="ARBA00035292"/>
    </source>
</evidence>
<dbReference type="GO" id="GO:0005840">
    <property type="term" value="C:ribosome"/>
    <property type="evidence" value="ECO:0007669"/>
    <property type="project" value="UniProtKB-KW"/>
</dbReference>
<dbReference type="Pfam" id="PF01281">
    <property type="entry name" value="Ribosomal_L9_N"/>
    <property type="match status" value="1"/>
</dbReference>
<comment type="similarity">
    <text evidence="1 7">Belongs to the bacterial ribosomal protein bL9 family.</text>
</comment>
<dbReference type="GO" id="GO:0006412">
    <property type="term" value="P:translation"/>
    <property type="evidence" value="ECO:0007669"/>
    <property type="project" value="UniProtKB-UniRule"/>
</dbReference>
<dbReference type="EMBL" id="CADCUD010000072">
    <property type="protein sequence ID" value="CAA9324774.1"/>
    <property type="molecule type" value="Genomic_DNA"/>
</dbReference>
<proteinExistence type="inferred from homology"/>
<protein>
    <recommendedName>
        <fullName evidence="6 7">Large ribosomal subunit protein bL9</fullName>
    </recommendedName>
</protein>
<gene>
    <name evidence="7" type="primary">rplI</name>
    <name evidence="9" type="ORF">AVDCRST_MAG46-1062</name>
</gene>
<keyword evidence="5 7" id="KW-0687">Ribonucleoprotein</keyword>
<keyword evidence="4 7" id="KW-0689">Ribosomal protein</keyword>
<dbReference type="GO" id="GO:0003735">
    <property type="term" value="F:structural constituent of ribosome"/>
    <property type="evidence" value="ECO:0007669"/>
    <property type="project" value="InterPro"/>
</dbReference>
<comment type="function">
    <text evidence="7">Binds to the 23S rRNA.</text>
</comment>
<dbReference type="PANTHER" id="PTHR21368">
    <property type="entry name" value="50S RIBOSOMAL PROTEIN L9"/>
    <property type="match status" value="1"/>
</dbReference>
<keyword evidence="3 7" id="KW-0694">RNA-binding</keyword>
<reference evidence="9" key="1">
    <citation type="submission" date="2020-02" db="EMBL/GenBank/DDBJ databases">
        <authorList>
            <person name="Meier V. D."/>
        </authorList>
    </citation>
    <scope>NUCLEOTIDE SEQUENCE</scope>
    <source>
        <strain evidence="9">AVDCRST_MAG46</strain>
    </source>
</reference>
<evidence type="ECO:0000256" key="7">
    <source>
        <dbReference type="HAMAP-Rule" id="MF_00503"/>
    </source>
</evidence>
<dbReference type="InterPro" id="IPR020069">
    <property type="entry name" value="Ribosomal_bL9_C"/>
</dbReference>
<evidence type="ECO:0000256" key="2">
    <source>
        <dbReference type="ARBA" id="ARBA00022730"/>
    </source>
</evidence>
<accession>A0A6J4L809</accession>
<dbReference type="NCBIfam" id="TIGR00158">
    <property type="entry name" value="L9"/>
    <property type="match status" value="1"/>
</dbReference>
<evidence type="ECO:0000259" key="8">
    <source>
        <dbReference type="PROSITE" id="PS00651"/>
    </source>
</evidence>
<dbReference type="InterPro" id="IPR020594">
    <property type="entry name" value="Ribosomal_bL9_bac/chp"/>
</dbReference>
<sequence length="148" mass="15725">MKLILTHEVANLGAPGDIVEVKDGYARNYLQPRGLAIRWTKGGEKQIVSIKKARNVRDVRDVSHAEEIRGQLEAKPVTVAARAGGTGRLFGAVTVADIAAAVQQAGGPDIDKRRIEIGQPIRSVGDYTVAVRVHPEVSATLALTVVAG</sequence>
<dbReference type="AlphaFoldDB" id="A0A6J4L809"/>
<organism evidence="9">
    <name type="scientific">uncultured Nocardioidaceae bacterium</name>
    <dbReference type="NCBI Taxonomy" id="253824"/>
    <lineage>
        <taxon>Bacteria</taxon>
        <taxon>Bacillati</taxon>
        <taxon>Actinomycetota</taxon>
        <taxon>Actinomycetes</taxon>
        <taxon>Propionibacteriales</taxon>
        <taxon>Nocardioidaceae</taxon>
        <taxon>environmental samples</taxon>
    </lineage>
</organism>
<dbReference type="GO" id="GO:1990904">
    <property type="term" value="C:ribonucleoprotein complex"/>
    <property type="evidence" value="ECO:0007669"/>
    <property type="project" value="UniProtKB-KW"/>
</dbReference>
<dbReference type="InterPro" id="IPR036791">
    <property type="entry name" value="Ribosomal_bL9_C_sf"/>
</dbReference>
<dbReference type="InterPro" id="IPR009027">
    <property type="entry name" value="Ribosomal_bL9/RNase_H1_N"/>
</dbReference>
<dbReference type="Gene3D" id="3.10.430.100">
    <property type="entry name" value="Ribosomal protein L9, C-terminal domain"/>
    <property type="match status" value="1"/>
</dbReference>
<evidence type="ECO:0000256" key="3">
    <source>
        <dbReference type="ARBA" id="ARBA00022884"/>
    </source>
</evidence>
<feature type="domain" description="Ribosomal protein L9" evidence="8">
    <location>
        <begin position="13"/>
        <end position="40"/>
    </location>
</feature>
<dbReference type="InterPro" id="IPR020070">
    <property type="entry name" value="Ribosomal_bL9_N"/>
</dbReference>
<evidence type="ECO:0000313" key="9">
    <source>
        <dbReference type="EMBL" id="CAA9324774.1"/>
    </source>
</evidence>
<dbReference type="Pfam" id="PF03948">
    <property type="entry name" value="Ribosomal_L9_C"/>
    <property type="match status" value="1"/>
</dbReference>
<evidence type="ECO:0000256" key="5">
    <source>
        <dbReference type="ARBA" id="ARBA00023274"/>
    </source>
</evidence>
<evidence type="ECO:0000256" key="1">
    <source>
        <dbReference type="ARBA" id="ARBA00010605"/>
    </source>
</evidence>
<dbReference type="SUPFAM" id="SSF55658">
    <property type="entry name" value="L9 N-domain-like"/>
    <property type="match status" value="1"/>
</dbReference>
<dbReference type="InterPro" id="IPR000244">
    <property type="entry name" value="Ribosomal_bL9"/>
</dbReference>
<dbReference type="Gene3D" id="3.40.5.10">
    <property type="entry name" value="Ribosomal protein L9, N-terminal domain"/>
    <property type="match status" value="1"/>
</dbReference>
<dbReference type="InterPro" id="IPR036935">
    <property type="entry name" value="Ribosomal_bL9_N_sf"/>
</dbReference>
<evidence type="ECO:0000256" key="4">
    <source>
        <dbReference type="ARBA" id="ARBA00022980"/>
    </source>
</evidence>
<dbReference type="FunFam" id="3.40.5.10:FF:000003">
    <property type="entry name" value="50S ribosomal protein L9"/>
    <property type="match status" value="1"/>
</dbReference>